<feature type="compositionally biased region" description="Pro residues" evidence="5">
    <location>
        <begin position="180"/>
        <end position="190"/>
    </location>
</feature>
<dbReference type="GO" id="GO:0005759">
    <property type="term" value="C:mitochondrial matrix"/>
    <property type="evidence" value="ECO:0007669"/>
    <property type="project" value="UniProtKB-SubCell"/>
</dbReference>
<name>A0A423WF42_9PEZI</name>
<dbReference type="GO" id="GO:0034553">
    <property type="term" value="P:mitochondrial respiratory chain complex II assembly"/>
    <property type="evidence" value="ECO:0007669"/>
    <property type="project" value="InterPro"/>
</dbReference>
<reference evidence="7 8" key="1">
    <citation type="submission" date="2015-09" db="EMBL/GenBank/DDBJ databases">
        <title>Host preference determinants of Valsa canker pathogens revealed by comparative genomics.</title>
        <authorList>
            <person name="Yin Z."/>
            <person name="Huang L."/>
        </authorList>
    </citation>
    <scope>NUCLEOTIDE SEQUENCE [LARGE SCALE GENOMIC DNA]</scope>
    <source>
        <strain evidence="7 8">SXYLt</strain>
    </source>
</reference>
<feature type="compositionally biased region" description="Basic residues" evidence="5">
    <location>
        <begin position="282"/>
        <end position="297"/>
    </location>
</feature>
<feature type="compositionally biased region" description="Basic and acidic residues" evidence="5">
    <location>
        <begin position="191"/>
        <end position="200"/>
    </location>
</feature>
<feature type="region of interest" description="Disordered" evidence="5">
    <location>
        <begin position="247"/>
        <end position="312"/>
    </location>
</feature>
<accession>A0A423WF42</accession>
<feature type="region of interest" description="Disordered" evidence="5">
    <location>
        <begin position="152"/>
        <end position="216"/>
    </location>
</feature>
<dbReference type="PANTHER" id="PTHR13675">
    <property type="entry name" value="LYR MOTIF-CONTAINING PROTEIN 2"/>
    <property type="match status" value="1"/>
</dbReference>
<dbReference type="Proteomes" id="UP000285146">
    <property type="component" value="Unassembled WGS sequence"/>
</dbReference>
<gene>
    <name evidence="7" type="ORF">VPNG_07651</name>
</gene>
<protein>
    <recommendedName>
        <fullName evidence="6">Complex 1 LYR protein domain-containing protein</fullName>
    </recommendedName>
</protein>
<dbReference type="InterPro" id="IPR008011">
    <property type="entry name" value="Complex1_LYR_dom"/>
</dbReference>
<feature type="compositionally biased region" description="Basic and acidic residues" evidence="5">
    <location>
        <begin position="298"/>
        <end position="311"/>
    </location>
</feature>
<evidence type="ECO:0000256" key="3">
    <source>
        <dbReference type="ARBA" id="ARBA00023186"/>
    </source>
</evidence>
<evidence type="ECO:0000256" key="1">
    <source>
        <dbReference type="ARBA" id="ARBA00004305"/>
    </source>
</evidence>
<keyword evidence="8" id="KW-1185">Reference proteome</keyword>
<dbReference type="Pfam" id="PF05347">
    <property type="entry name" value="Complex1_LYR"/>
    <property type="match status" value="1"/>
</dbReference>
<feature type="compositionally biased region" description="Low complexity" evidence="5">
    <location>
        <begin position="808"/>
        <end position="818"/>
    </location>
</feature>
<feature type="region of interest" description="Disordered" evidence="5">
    <location>
        <begin position="457"/>
        <end position="502"/>
    </location>
</feature>
<feature type="compositionally biased region" description="Basic residues" evidence="5">
    <location>
        <begin position="256"/>
        <end position="267"/>
    </location>
</feature>
<comment type="similarity">
    <text evidence="4">Belongs to the complex I LYR family. SDHAF1 subfamily.</text>
</comment>
<feature type="compositionally biased region" description="Polar residues" evidence="5">
    <location>
        <begin position="680"/>
        <end position="691"/>
    </location>
</feature>
<organism evidence="7 8">
    <name type="scientific">Cytospora leucostoma</name>
    <dbReference type="NCBI Taxonomy" id="1230097"/>
    <lineage>
        <taxon>Eukaryota</taxon>
        <taxon>Fungi</taxon>
        <taxon>Dikarya</taxon>
        <taxon>Ascomycota</taxon>
        <taxon>Pezizomycotina</taxon>
        <taxon>Sordariomycetes</taxon>
        <taxon>Sordariomycetidae</taxon>
        <taxon>Diaporthales</taxon>
        <taxon>Cytosporaceae</taxon>
        <taxon>Cytospora</taxon>
    </lineage>
</organism>
<evidence type="ECO:0000313" key="8">
    <source>
        <dbReference type="Proteomes" id="UP000285146"/>
    </source>
</evidence>
<evidence type="ECO:0000256" key="4">
    <source>
        <dbReference type="ARBA" id="ARBA00025715"/>
    </source>
</evidence>
<keyword evidence="3" id="KW-0143">Chaperone</keyword>
<dbReference type="InterPro" id="IPR045295">
    <property type="entry name" value="Complex1_LYR_SDHAF1_LYRM8"/>
</dbReference>
<feature type="compositionally biased region" description="Polar residues" evidence="5">
    <location>
        <begin position="796"/>
        <end position="807"/>
    </location>
</feature>
<dbReference type="EMBL" id="LKEB01000052">
    <property type="protein sequence ID" value="ROW02059.1"/>
    <property type="molecule type" value="Genomic_DNA"/>
</dbReference>
<feature type="region of interest" description="Disordered" evidence="5">
    <location>
        <begin position="556"/>
        <end position="640"/>
    </location>
</feature>
<feature type="domain" description="Complex 1 LYR protein" evidence="6">
    <location>
        <begin position="9"/>
        <end position="55"/>
    </location>
</feature>
<evidence type="ECO:0000256" key="2">
    <source>
        <dbReference type="ARBA" id="ARBA00023128"/>
    </source>
</evidence>
<comment type="subcellular location">
    <subcellularLocation>
        <location evidence="1">Mitochondrion matrix</location>
    </subcellularLocation>
</comment>
<dbReference type="PANTHER" id="PTHR13675:SF1">
    <property type="entry name" value="SUCCINATE DEHYDROGENASE ASSEMBLY FACTOR 1, MITOCHONDRIAL"/>
    <property type="match status" value="1"/>
</dbReference>
<comment type="caution">
    <text evidence="7">The sequence shown here is derived from an EMBL/GenBank/DDBJ whole genome shotgun (WGS) entry which is preliminary data.</text>
</comment>
<dbReference type="STRING" id="1230097.A0A423WF42"/>
<feature type="compositionally biased region" description="Basic and acidic residues" evidence="5">
    <location>
        <begin position="943"/>
        <end position="958"/>
    </location>
</feature>
<keyword evidence="2" id="KW-0496">Mitochondrion</keyword>
<dbReference type="OrthoDB" id="273010at2759"/>
<sequence length="979" mass="108705">MARLSGLQREVLGLYRQCLRESRTKPEATRKHFEAFARAEFQKNVAIEKRDFAAIDPHRRPNVKFARTTSTKPSALQLPQPKNPSTKAAQEVLNKPLSPPISRLRRAQQALIGRRRRVSNRNGRVRVSFAHSSSSAGLHPFGTRNSLYVQKQSSKDGSRIDQVTNWTGGLDTPRRRDADPYPPMARPVAPPKDDVRRENKPQSSAVQPVRPAADGGDLKYSLMQVPEGPGYHVSTPKGHAEYAHVASLDGSSDRKNCRKASKPRARRNGSYVARAPPSYRRTSTRPVKRVRDLRKHGDKASTKATQDKPHAILDPLIEESLERSLSQQNRLSCLMTPPRMKSRPNPASPPSRAPSQQRSLTRFTKELERYCMAVSANGKAPLPLSTPTVSDSPTTLDTVTELLPYHRQFRAAGLAVTSREQMPGIPESPFQQLPVMENMRGKNLPVARLQFDGNTVTPSEVESIAGDAAGPSVPRKDDGPPTAATEPQASSQQAKPINKSVLPWMRNKDTAVAHKAHSGRRISIDHLHPSQAMAAQPFLTPSDKLGIIDSYFDSPSPSKTLGKQPETPKVSISPPSSSNVSSLLDKPLPKKPSTEHPRTEFTPIKPTECPPIDRPQVRLPQVERRPIPQRSGRRHMENTSQWPTARVLIHDDPPAAPELHTEEEVEDLAEVINSFPLPQRDTNNSRSSSSPAAIVTEGTIKHSIPSQAGITKTMDAEDRPATPPRNESDQQPLYKADSHHHRSQSLCKQWSRVTVMRRSRGRQPPVSTTIQEEPKASPIKQKPATTSNQKKENLNALKTSHNQAQAQSMSSGSGSTTHTSEETPDSLPQLPYTWKFAVESSSSFEKALDAVIQKLDDMEERRQWISIDYFDNDIPDRDILLGLKMAICAACDQDLDAWIREKTGLRLRRFLADLKAFDAVTTQRKPPAPTPAPQPLHRQIRRNNNEARRLRAERERRGQSLKKTLLPCFGADGAPAGPG</sequence>
<dbReference type="CDD" id="cd20268">
    <property type="entry name" value="Complex1_LYR_SDHAF1_LYRM8"/>
    <property type="match status" value="1"/>
</dbReference>
<feature type="compositionally biased region" description="Low complexity" evidence="5">
    <location>
        <begin position="570"/>
        <end position="582"/>
    </location>
</feature>
<evidence type="ECO:0000256" key="5">
    <source>
        <dbReference type="SAM" id="MobiDB-lite"/>
    </source>
</evidence>
<feature type="compositionally biased region" description="Polar residues" evidence="5">
    <location>
        <begin position="485"/>
        <end position="495"/>
    </location>
</feature>
<evidence type="ECO:0000313" key="7">
    <source>
        <dbReference type="EMBL" id="ROW02059.1"/>
    </source>
</evidence>
<proteinExistence type="inferred from homology"/>
<feature type="region of interest" description="Disordered" evidence="5">
    <location>
        <begin position="67"/>
        <end position="90"/>
    </location>
</feature>
<dbReference type="InParanoid" id="A0A423WF42"/>
<dbReference type="AlphaFoldDB" id="A0A423WF42"/>
<evidence type="ECO:0000259" key="6">
    <source>
        <dbReference type="Pfam" id="PF05347"/>
    </source>
</evidence>
<feature type="region of interest" description="Disordered" evidence="5">
    <location>
        <begin position="675"/>
        <end position="828"/>
    </location>
</feature>
<feature type="region of interest" description="Disordered" evidence="5">
    <location>
        <begin position="335"/>
        <end position="358"/>
    </location>
</feature>
<feature type="region of interest" description="Disordered" evidence="5">
    <location>
        <begin position="922"/>
        <end position="979"/>
    </location>
</feature>